<evidence type="ECO:0000313" key="1">
    <source>
        <dbReference type="EMBL" id="MCJ8747507.1"/>
    </source>
</evidence>
<name>A0ACC5ZI17_9TELE</name>
<reference evidence="1" key="1">
    <citation type="submission" date="2020-02" db="EMBL/GenBank/DDBJ databases">
        <title>Genome sequencing of the panga catfish, Pangasius djambal.</title>
        <authorList>
            <person name="Wen M."/>
            <person name="Zahm M."/>
            <person name="Roques C."/>
            <person name="Cabau C."/>
            <person name="Klopp C."/>
            <person name="Donnadieu C."/>
            <person name="Jouanno E."/>
            <person name="Avarre J.-C."/>
            <person name="Campet M."/>
            <person name="Ha T."/>
            <person name="Dugue R."/>
            <person name="Lampietro C."/>
            <person name="Louis A."/>
            <person name="Herpin A."/>
            <person name="Echchiki A."/>
            <person name="Berthelot C."/>
            <person name="Parey E."/>
            <person name="Roest-Crollius H."/>
            <person name="Braasch I."/>
            <person name="Postlethwait J.H."/>
            <person name="Bobe J."/>
            <person name="Montfort J."/>
            <person name="Bouchez O."/>
            <person name="Begum T."/>
            <person name="Schartl M."/>
            <person name="Gustiano R."/>
            <person name="Guiguen Y."/>
        </authorList>
    </citation>
    <scope>NUCLEOTIDE SEQUENCE</scope>
    <source>
        <strain evidence="1">Pdj_M5554</strain>
    </source>
</reference>
<dbReference type="EMBL" id="CM040999">
    <property type="protein sequence ID" value="MCJ8747507.1"/>
    <property type="molecule type" value="Genomic_DNA"/>
</dbReference>
<proteinExistence type="predicted"/>
<protein>
    <submittedName>
        <fullName evidence="1">Uncharacterized protein</fullName>
    </submittedName>
</protein>
<organism evidence="1 2">
    <name type="scientific">Pangasius djambal</name>
    <dbReference type="NCBI Taxonomy" id="1691987"/>
    <lineage>
        <taxon>Eukaryota</taxon>
        <taxon>Metazoa</taxon>
        <taxon>Chordata</taxon>
        <taxon>Craniata</taxon>
        <taxon>Vertebrata</taxon>
        <taxon>Euteleostomi</taxon>
        <taxon>Actinopterygii</taxon>
        <taxon>Neopterygii</taxon>
        <taxon>Teleostei</taxon>
        <taxon>Ostariophysi</taxon>
        <taxon>Siluriformes</taxon>
        <taxon>Pangasiidae</taxon>
        <taxon>Pangasius</taxon>
    </lineage>
</organism>
<accession>A0ACC5ZI17</accession>
<sequence length="600" mass="68651">MMKVRKVSKMVLSMEQSEGVGARVRRSIGRKELRNLDPFLMLDEFCVRKPAGFPDHPHRGFETVTYLLTGASAHEDFCGHYGKLEAGDLQWMTAGRGVVHAEMPLSEEPMQGLQLWVNLRKADKMVEPQYQELKSRQVPKPSKDGVTVAVISGEALGVKSKIYTRTPTVYLDFQLSEGAKHVQPIPLGWTAFIYTLSGIVHTGPEEDQKKVEPHHTVVFEDGDCIKVENKAVEEARFVLIAGEPIKEPVVQHGPFVMNSEEEIEQTITDYRTCTNGFERAKHWQSKIRGPLLDPGEQETYNMRTPLSIWLHVLLLAYVRLLLLATDVLASIRDMNQEKWEKDIRSAASLDELLMLTDFPDWKLWRCRLKLKHVDSASFPEFRSASVGSHRFTRFAANSYSLEVLKAIDEEWQKTQCMPRETCVDVAQEFGTSNDMFFKPPCVSVFRCSGCCNKEGVTCRNTSTTYVDKILLSVVPFKYGPEPMLIRVANHTECKCQEPQMIRRHALPHRKTGCFPIRQSEDSRRLCDRGLIWDCMEDRCVPYPYSKQEFPSRTKKEDCEIDVEKCECIPKEVTSARKYPPCLCAARRRPFNHTSCSCKRK</sequence>
<keyword evidence="2" id="KW-1185">Reference proteome</keyword>
<evidence type="ECO:0000313" key="2">
    <source>
        <dbReference type="Proteomes" id="UP000830395"/>
    </source>
</evidence>
<comment type="caution">
    <text evidence="1">The sequence shown here is derived from an EMBL/GenBank/DDBJ whole genome shotgun (WGS) entry which is preliminary data.</text>
</comment>
<gene>
    <name evidence="1" type="ORF">PDJAM_G00154140</name>
</gene>
<dbReference type="Proteomes" id="UP000830395">
    <property type="component" value="Chromosome 25"/>
</dbReference>